<evidence type="ECO:0000256" key="1">
    <source>
        <dbReference type="SAM" id="MobiDB-lite"/>
    </source>
</evidence>
<comment type="caution">
    <text evidence="2">The sequence shown here is derived from an EMBL/GenBank/DDBJ whole genome shotgun (WGS) entry which is preliminary data.</text>
</comment>
<evidence type="ECO:0000313" key="3">
    <source>
        <dbReference type="Proteomes" id="UP001141327"/>
    </source>
</evidence>
<feature type="compositionally biased region" description="Low complexity" evidence="1">
    <location>
        <begin position="169"/>
        <end position="184"/>
    </location>
</feature>
<dbReference type="EMBL" id="JAPMOS010000114">
    <property type="protein sequence ID" value="KAJ4455239.1"/>
    <property type="molecule type" value="Genomic_DNA"/>
</dbReference>
<accession>A0ABQ8UD15</accession>
<feature type="region of interest" description="Disordered" evidence="1">
    <location>
        <begin position="101"/>
        <end position="235"/>
    </location>
</feature>
<gene>
    <name evidence="2" type="ORF">PAPYR_9827</name>
</gene>
<protein>
    <submittedName>
        <fullName evidence="2">Uncharacterized protein</fullName>
    </submittedName>
</protein>
<dbReference type="Proteomes" id="UP001141327">
    <property type="component" value="Unassembled WGS sequence"/>
</dbReference>
<feature type="compositionally biased region" description="Low complexity" evidence="1">
    <location>
        <begin position="101"/>
        <end position="116"/>
    </location>
</feature>
<proteinExistence type="predicted"/>
<reference evidence="2" key="1">
    <citation type="journal article" date="2022" name="bioRxiv">
        <title>Genomics of Preaxostyla Flagellates Illuminates Evolutionary Transitions and the Path Towards Mitochondrial Loss.</title>
        <authorList>
            <person name="Novak L.V.F."/>
            <person name="Treitli S.C."/>
            <person name="Pyrih J."/>
            <person name="Halakuc P."/>
            <person name="Pipaliya S.V."/>
            <person name="Vacek V."/>
            <person name="Brzon O."/>
            <person name="Soukal P."/>
            <person name="Eme L."/>
            <person name="Dacks J.B."/>
            <person name="Karnkowska A."/>
            <person name="Elias M."/>
            <person name="Hampl V."/>
        </authorList>
    </citation>
    <scope>NUCLEOTIDE SEQUENCE</scope>
    <source>
        <strain evidence="2">RCP-MX</strain>
    </source>
</reference>
<sequence length="262" mass="27686">MQVGNPDRPNRRTDRSDIVRRVYGLIKGHVQAKFAVVDQGREGPAAWSFSRSSRTLSLRRSFAKGSFGAGMSSAGPAAERASRAAIRVISDWFCSLSLCSSSGAAARGPSRTAARGEAGGRRLGEADDDPERDRRDEARERPAEPERDEREDRSVRDERDDREGDPEAPSESPTPTGRPPTTGRKWLRDPDAGPDGTTAGTGTGHGATPLESGAGRDARTPAPKGAPLTGRGTLVKHRRGVACCLGSDGNGAAGCEWIGGAE</sequence>
<organism evidence="2 3">
    <name type="scientific">Paratrimastix pyriformis</name>
    <dbReference type="NCBI Taxonomy" id="342808"/>
    <lineage>
        <taxon>Eukaryota</taxon>
        <taxon>Metamonada</taxon>
        <taxon>Preaxostyla</taxon>
        <taxon>Paratrimastigidae</taxon>
        <taxon>Paratrimastix</taxon>
    </lineage>
</organism>
<name>A0ABQ8UD15_9EUKA</name>
<evidence type="ECO:0000313" key="2">
    <source>
        <dbReference type="EMBL" id="KAJ4455239.1"/>
    </source>
</evidence>
<keyword evidence="3" id="KW-1185">Reference proteome</keyword>
<feature type="compositionally biased region" description="Basic and acidic residues" evidence="1">
    <location>
        <begin position="118"/>
        <end position="162"/>
    </location>
</feature>